<gene>
    <name evidence="1" type="ORF">g.9794</name>
</gene>
<accession>A0A1B6C145</accession>
<protein>
    <submittedName>
        <fullName evidence="1">Uncharacterized protein</fullName>
    </submittedName>
</protein>
<dbReference type="AlphaFoldDB" id="A0A1B6C145"/>
<proteinExistence type="predicted"/>
<organism evidence="1">
    <name type="scientific">Clastoptera arizonana</name>
    <name type="common">Arizona spittle bug</name>
    <dbReference type="NCBI Taxonomy" id="38151"/>
    <lineage>
        <taxon>Eukaryota</taxon>
        <taxon>Metazoa</taxon>
        <taxon>Ecdysozoa</taxon>
        <taxon>Arthropoda</taxon>
        <taxon>Hexapoda</taxon>
        <taxon>Insecta</taxon>
        <taxon>Pterygota</taxon>
        <taxon>Neoptera</taxon>
        <taxon>Paraneoptera</taxon>
        <taxon>Hemiptera</taxon>
        <taxon>Auchenorrhyncha</taxon>
        <taxon>Cercopoidea</taxon>
        <taxon>Clastopteridae</taxon>
        <taxon>Clastoptera</taxon>
    </lineage>
</organism>
<name>A0A1B6C145_9HEMI</name>
<feature type="non-terminal residue" evidence="1">
    <location>
        <position position="1"/>
    </location>
</feature>
<dbReference type="EMBL" id="GEDC01030204">
    <property type="protein sequence ID" value="JAS07094.1"/>
    <property type="molecule type" value="Transcribed_RNA"/>
</dbReference>
<sequence length="394" mass="46141">SNEDNQNKFSNLIDNFFRFINNIHKDQTTEPYWRKYDPNFIYPITKSKLNPFLKNNLMTNRNNELIGQNNFRLSVSNDLIQDKRVPAFYSWGGKRSSELRPNEYGKYLKNNQNNQFNEINQRGNFDDKGLKMTPNRIKRSSREINPLKESLNLIKIKNNTQISQNNNQQQMEESTDIINKDKKHFLQSFEIALTKKGPKKENKFVPHRLNQHEIVNGISKTPNIIDSNDSPHFSTQDIEMTTFTNKNGINKKTNNTDFFLESEKQINVKNIAKREVKTIAESFKKTKKSSNKDMDYLIKTEETKNQIKALDNDFTGGKSLIKENHKCDDVFYNTVDRMHSSRVLERPQRDSLNNGIYRRMLIKGNGPKESRWSVLKPIRRGAGFYSWGGKRNSL</sequence>
<reference evidence="1" key="1">
    <citation type="submission" date="2015-12" db="EMBL/GenBank/DDBJ databases">
        <title>De novo transcriptome assembly of four potential Pierce s Disease insect vectors from Arizona vineyards.</title>
        <authorList>
            <person name="Tassone E.E."/>
        </authorList>
    </citation>
    <scope>NUCLEOTIDE SEQUENCE</scope>
</reference>
<evidence type="ECO:0000313" key="1">
    <source>
        <dbReference type="EMBL" id="JAS07094.1"/>
    </source>
</evidence>